<dbReference type="OrthoDB" id="6024295at2"/>
<sequence>MSHREKTAWLSLIALAVTFGPYFAMVAINPPGGTLPNLRQLGLYATVAIVQLLILGAGHLYLRRASPEEARMPADERDRAISQRATTWAYYVLIAGMIVVGCIMPFTTGGWTLVNTALAMITASQVVHYGIAVLNYRRQA</sequence>
<evidence type="ECO:0000313" key="3">
    <source>
        <dbReference type="Proteomes" id="UP000023435"/>
    </source>
</evidence>
<accession>A0A108U960</accession>
<dbReference type="RefSeq" id="WP_036102439.1">
    <property type="nucleotide sequence ID" value="NZ_JAJA02000001.1"/>
</dbReference>
<feature type="transmembrane region" description="Helical" evidence="1">
    <location>
        <begin position="7"/>
        <end position="29"/>
    </location>
</feature>
<evidence type="ECO:0008006" key="4">
    <source>
        <dbReference type="Google" id="ProtNLM"/>
    </source>
</evidence>
<keyword evidence="1" id="KW-1133">Transmembrane helix</keyword>
<protein>
    <recommendedName>
        <fullName evidence="4">Transmembrane protein</fullName>
    </recommendedName>
</protein>
<dbReference type="Pfam" id="PF09946">
    <property type="entry name" value="DUF2178"/>
    <property type="match status" value="1"/>
</dbReference>
<dbReference type="AlphaFoldDB" id="A0A108U960"/>
<keyword evidence="3" id="KW-1185">Reference proteome</keyword>
<feature type="transmembrane region" description="Helical" evidence="1">
    <location>
        <begin position="41"/>
        <end position="62"/>
    </location>
</feature>
<dbReference type="EMBL" id="JAJA02000001">
    <property type="protein sequence ID" value="KWS04849.1"/>
    <property type="molecule type" value="Genomic_DNA"/>
</dbReference>
<proteinExistence type="predicted"/>
<name>A0A108U960_9GAMM</name>
<feature type="transmembrane region" description="Helical" evidence="1">
    <location>
        <begin position="88"/>
        <end position="107"/>
    </location>
</feature>
<dbReference type="GeneID" id="97901648"/>
<feature type="transmembrane region" description="Helical" evidence="1">
    <location>
        <begin position="113"/>
        <end position="136"/>
    </location>
</feature>
<organism evidence="2 3">
    <name type="scientific">Lysobacter capsici AZ78</name>
    <dbReference type="NCBI Taxonomy" id="1444315"/>
    <lineage>
        <taxon>Bacteria</taxon>
        <taxon>Pseudomonadati</taxon>
        <taxon>Pseudomonadota</taxon>
        <taxon>Gammaproteobacteria</taxon>
        <taxon>Lysobacterales</taxon>
        <taxon>Lysobacteraceae</taxon>
        <taxon>Lysobacter</taxon>
    </lineage>
</organism>
<dbReference type="InterPro" id="IPR019235">
    <property type="entry name" value="DUF2178_TM"/>
</dbReference>
<keyword evidence="1" id="KW-0472">Membrane</keyword>
<evidence type="ECO:0000256" key="1">
    <source>
        <dbReference type="SAM" id="Phobius"/>
    </source>
</evidence>
<evidence type="ECO:0000313" key="2">
    <source>
        <dbReference type="EMBL" id="KWS04849.1"/>
    </source>
</evidence>
<comment type="caution">
    <text evidence="2">The sequence shown here is derived from an EMBL/GenBank/DDBJ whole genome shotgun (WGS) entry which is preliminary data.</text>
</comment>
<keyword evidence="1" id="KW-0812">Transmembrane</keyword>
<dbReference type="Proteomes" id="UP000023435">
    <property type="component" value="Unassembled WGS sequence"/>
</dbReference>
<reference evidence="2 3" key="1">
    <citation type="journal article" date="2014" name="Genome Announc.">
        <title>Draft Genome Sequence of Lysobacter capsici AZ78, a Bacterium Antagonistic to Plant-Pathogenic Oomycetes.</title>
        <authorList>
            <person name="Puopolo G."/>
            <person name="Sonego P."/>
            <person name="Engelen K."/>
            <person name="Pertot I."/>
        </authorList>
    </citation>
    <scope>NUCLEOTIDE SEQUENCE [LARGE SCALE GENOMIC DNA]</scope>
    <source>
        <strain evidence="2 3">AZ78</strain>
    </source>
</reference>
<gene>
    <name evidence="2" type="ORF">AZ78_2399</name>
</gene>